<proteinExistence type="predicted"/>
<evidence type="ECO:0000256" key="1">
    <source>
        <dbReference type="ARBA" id="ARBA00023015"/>
    </source>
</evidence>
<dbReference type="RefSeq" id="WP_188950443.1">
    <property type="nucleotide sequence ID" value="NZ_BMIB01000001.1"/>
</dbReference>
<dbReference type="AlphaFoldDB" id="A0A917INN3"/>
<evidence type="ECO:0000313" key="6">
    <source>
        <dbReference type="Proteomes" id="UP000627292"/>
    </source>
</evidence>
<comment type="caution">
    <text evidence="5">The sequence shown here is derived from an EMBL/GenBank/DDBJ whole genome shotgun (WGS) entry which is preliminary data.</text>
</comment>
<dbReference type="PROSITE" id="PS51118">
    <property type="entry name" value="HTH_HXLR"/>
    <property type="match status" value="1"/>
</dbReference>
<evidence type="ECO:0000256" key="3">
    <source>
        <dbReference type="ARBA" id="ARBA00023163"/>
    </source>
</evidence>
<keyword evidence="2" id="KW-0238">DNA-binding</keyword>
<evidence type="ECO:0000313" key="5">
    <source>
        <dbReference type="EMBL" id="GGH59054.1"/>
    </source>
</evidence>
<keyword evidence="1" id="KW-0805">Transcription regulation</keyword>
<dbReference type="GO" id="GO:0003677">
    <property type="term" value="F:DNA binding"/>
    <property type="evidence" value="ECO:0007669"/>
    <property type="project" value="UniProtKB-KW"/>
</dbReference>
<protein>
    <recommendedName>
        <fullName evidence="4">HTH hxlR-type domain-containing protein</fullName>
    </recommendedName>
</protein>
<dbReference type="SUPFAM" id="SSF46785">
    <property type="entry name" value="Winged helix' DNA-binding domain"/>
    <property type="match status" value="1"/>
</dbReference>
<dbReference type="Pfam" id="PF01638">
    <property type="entry name" value="HxlR"/>
    <property type="match status" value="1"/>
</dbReference>
<dbReference type="Gene3D" id="1.10.10.10">
    <property type="entry name" value="Winged helix-like DNA-binding domain superfamily/Winged helix DNA-binding domain"/>
    <property type="match status" value="1"/>
</dbReference>
<reference evidence="5" key="2">
    <citation type="submission" date="2020-09" db="EMBL/GenBank/DDBJ databases">
        <authorList>
            <person name="Sun Q."/>
            <person name="Zhou Y."/>
        </authorList>
    </citation>
    <scope>NUCLEOTIDE SEQUENCE</scope>
    <source>
        <strain evidence="5">CGMCC 1.15290</strain>
    </source>
</reference>
<evidence type="ECO:0000256" key="2">
    <source>
        <dbReference type="ARBA" id="ARBA00023125"/>
    </source>
</evidence>
<evidence type="ECO:0000259" key="4">
    <source>
        <dbReference type="PROSITE" id="PS51118"/>
    </source>
</evidence>
<gene>
    <name evidence="5" type="ORF">GCM10011379_05420</name>
</gene>
<reference evidence="5" key="1">
    <citation type="journal article" date="2014" name="Int. J. Syst. Evol. Microbiol.">
        <title>Complete genome sequence of Corynebacterium casei LMG S-19264T (=DSM 44701T), isolated from a smear-ripened cheese.</title>
        <authorList>
            <consortium name="US DOE Joint Genome Institute (JGI-PGF)"/>
            <person name="Walter F."/>
            <person name="Albersmeier A."/>
            <person name="Kalinowski J."/>
            <person name="Ruckert C."/>
        </authorList>
    </citation>
    <scope>NUCLEOTIDE SEQUENCE</scope>
    <source>
        <strain evidence="5">CGMCC 1.15290</strain>
    </source>
</reference>
<dbReference type="PANTHER" id="PTHR33204">
    <property type="entry name" value="TRANSCRIPTIONAL REGULATOR, MARR FAMILY"/>
    <property type="match status" value="1"/>
</dbReference>
<keyword evidence="6" id="KW-1185">Reference proteome</keyword>
<dbReference type="InterPro" id="IPR036388">
    <property type="entry name" value="WH-like_DNA-bd_sf"/>
</dbReference>
<accession>A0A917INN3</accession>
<organism evidence="5 6">
    <name type="scientific">Filimonas zeae</name>
    <dbReference type="NCBI Taxonomy" id="1737353"/>
    <lineage>
        <taxon>Bacteria</taxon>
        <taxon>Pseudomonadati</taxon>
        <taxon>Bacteroidota</taxon>
        <taxon>Chitinophagia</taxon>
        <taxon>Chitinophagales</taxon>
        <taxon>Chitinophagaceae</taxon>
        <taxon>Filimonas</taxon>
    </lineage>
</organism>
<dbReference type="InterPro" id="IPR002577">
    <property type="entry name" value="HTH_HxlR"/>
</dbReference>
<feature type="domain" description="HTH hxlR-type" evidence="4">
    <location>
        <begin position="19"/>
        <end position="121"/>
    </location>
</feature>
<dbReference type="Proteomes" id="UP000627292">
    <property type="component" value="Unassembled WGS sequence"/>
</dbReference>
<dbReference type="EMBL" id="BMIB01000001">
    <property type="protein sequence ID" value="GGH59054.1"/>
    <property type="molecule type" value="Genomic_DNA"/>
</dbReference>
<name>A0A917INN3_9BACT</name>
<keyword evidence="3" id="KW-0804">Transcription</keyword>
<sequence>MTDITAEETIQMIRYQEELPAMRRGMELVGSKWKLILLRYLGVHHFQTNNFKKIVRSVHGISAKVLTKELRDLEAAGMITRTITSTRPLAVEYAITDYGRTLLPVAEALAQWCIQHTAAETEQTADAVTPHQP</sequence>
<dbReference type="InterPro" id="IPR036390">
    <property type="entry name" value="WH_DNA-bd_sf"/>
</dbReference>